<evidence type="ECO:0000256" key="2">
    <source>
        <dbReference type="SAM" id="Phobius"/>
    </source>
</evidence>
<evidence type="ECO:0000256" key="1">
    <source>
        <dbReference type="SAM" id="MobiDB-lite"/>
    </source>
</evidence>
<feature type="region of interest" description="Disordered" evidence="1">
    <location>
        <begin position="37"/>
        <end position="90"/>
    </location>
</feature>
<reference evidence="4" key="1">
    <citation type="journal article" date="2019" name="Int. J. Syst. Evol. Microbiol.">
        <title>The Global Catalogue of Microorganisms (GCM) 10K type strain sequencing project: providing services to taxonomists for standard genome sequencing and annotation.</title>
        <authorList>
            <consortium name="The Broad Institute Genomics Platform"/>
            <consortium name="The Broad Institute Genome Sequencing Center for Infectious Disease"/>
            <person name="Wu L."/>
            <person name="Ma J."/>
        </authorList>
    </citation>
    <scope>NUCLEOTIDE SEQUENCE [LARGE SCALE GENOMIC DNA]</scope>
    <source>
        <strain evidence="4">JCM 4316</strain>
    </source>
</reference>
<keyword evidence="2" id="KW-0472">Membrane</keyword>
<feature type="compositionally biased region" description="Polar residues" evidence="1">
    <location>
        <begin position="54"/>
        <end position="64"/>
    </location>
</feature>
<dbReference type="InterPro" id="IPR016182">
    <property type="entry name" value="Cu_amine_oxidase_N-reg"/>
</dbReference>
<organism evidence="3 4">
    <name type="scientific">Streptomyces cuspidosporus</name>
    <dbReference type="NCBI Taxonomy" id="66882"/>
    <lineage>
        <taxon>Bacteria</taxon>
        <taxon>Bacillati</taxon>
        <taxon>Actinomycetota</taxon>
        <taxon>Actinomycetes</taxon>
        <taxon>Kitasatosporales</taxon>
        <taxon>Streptomycetaceae</taxon>
        <taxon>Streptomyces</taxon>
    </lineage>
</organism>
<sequence length="274" mass="29374">MGENVRTMMHRHLGKVVAGAAIAVTATAVMVGVTLPSDASGQERGAKGDGGPQGSTAEQSQSPRQRPAVVESAPEQGRTGTGRDPLTDDELKRAQTIALTRGFRDSSENVTGGKGPQRLAVDLEELSPQEAAEADPPRRAEVSYYDYKDDTYVTKTVDLASGKVVHTDTQRGVQPPPTREEASEAVRLLIADKLGTGLKADYKDATSRALTSPDQLTITGFVYRVDEENAGPAALADCGKHRCVRLFTKVVNGPWIDTRQLVIDLSDRTVHRLG</sequence>
<evidence type="ECO:0008006" key="5">
    <source>
        <dbReference type="Google" id="ProtNLM"/>
    </source>
</evidence>
<comment type="caution">
    <text evidence="3">The sequence shown here is derived from an EMBL/GenBank/DDBJ whole genome shotgun (WGS) entry which is preliminary data.</text>
</comment>
<dbReference type="SUPFAM" id="SSF54416">
    <property type="entry name" value="Amine oxidase N-terminal region"/>
    <property type="match status" value="1"/>
</dbReference>
<dbReference type="EMBL" id="BAAASD010000028">
    <property type="protein sequence ID" value="GAA2358248.1"/>
    <property type="molecule type" value="Genomic_DNA"/>
</dbReference>
<protein>
    <recommendedName>
        <fullName evidence="5">Tat pathway signal sequence domain protein</fullName>
    </recommendedName>
</protein>
<evidence type="ECO:0000313" key="3">
    <source>
        <dbReference type="EMBL" id="GAA2358248.1"/>
    </source>
</evidence>
<keyword evidence="4" id="KW-1185">Reference proteome</keyword>
<dbReference type="Proteomes" id="UP001500253">
    <property type="component" value="Unassembled WGS sequence"/>
</dbReference>
<accession>A0ABP5TT23</accession>
<feature type="transmembrane region" description="Helical" evidence="2">
    <location>
        <begin position="12"/>
        <end position="35"/>
    </location>
</feature>
<dbReference type="Gene3D" id="3.10.450.40">
    <property type="match status" value="1"/>
</dbReference>
<evidence type="ECO:0000313" key="4">
    <source>
        <dbReference type="Proteomes" id="UP001500253"/>
    </source>
</evidence>
<name>A0ABP5TT23_9ACTN</name>
<proteinExistence type="predicted"/>
<keyword evidence="2" id="KW-0812">Transmembrane</keyword>
<keyword evidence="2" id="KW-1133">Transmembrane helix</keyword>
<gene>
    <name evidence="3" type="ORF">GCM10010246_54920</name>
</gene>